<dbReference type="Pfam" id="PF13640">
    <property type="entry name" value="2OG-FeII_Oxy_3"/>
    <property type="match status" value="1"/>
</dbReference>
<keyword evidence="4" id="KW-0223">Dioxygenase</keyword>
<feature type="domain" description="Fe2OG dioxygenase" evidence="7">
    <location>
        <begin position="87"/>
        <end position="187"/>
    </location>
</feature>
<keyword evidence="3" id="KW-0847">Vitamin C</keyword>
<dbReference type="InterPro" id="IPR044862">
    <property type="entry name" value="Pro_4_hyd_alph_FE2OG_OXY"/>
</dbReference>
<dbReference type="AlphaFoldDB" id="A0A0K1E8B6"/>
<name>A0A0K1E8B6_CHOCO</name>
<evidence type="ECO:0000313" key="8">
    <source>
        <dbReference type="EMBL" id="AKT36828.1"/>
    </source>
</evidence>
<evidence type="ECO:0000256" key="4">
    <source>
        <dbReference type="ARBA" id="ARBA00022964"/>
    </source>
</evidence>
<evidence type="ECO:0000256" key="6">
    <source>
        <dbReference type="ARBA" id="ARBA00023004"/>
    </source>
</evidence>
<dbReference type="GO" id="GO:0004656">
    <property type="term" value="F:procollagen-proline 4-dioxygenase activity"/>
    <property type="evidence" value="ECO:0007669"/>
    <property type="project" value="TreeGrafter"/>
</dbReference>
<keyword evidence="2" id="KW-0479">Metal-binding</keyword>
<evidence type="ECO:0000256" key="2">
    <source>
        <dbReference type="ARBA" id="ARBA00022723"/>
    </source>
</evidence>
<keyword evidence="6" id="KW-0408">Iron</keyword>
<evidence type="ECO:0000256" key="3">
    <source>
        <dbReference type="ARBA" id="ARBA00022896"/>
    </source>
</evidence>
<dbReference type="RefSeq" id="WP_050429281.1">
    <property type="nucleotide sequence ID" value="NZ_CP012159.1"/>
</dbReference>
<proteinExistence type="predicted"/>
<dbReference type="PROSITE" id="PS51471">
    <property type="entry name" value="FE2OG_OXY"/>
    <property type="match status" value="1"/>
</dbReference>
<evidence type="ECO:0000313" key="9">
    <source>
        <dbReference type="Proteomes" id="UP000067626"/>
    </source>
</evidence>
<dbReference type="KEGG" id="ccro:CMC5_009490"/>
<keyword evidence="9" id="KW-1185">Reference proteome</keyword>
<reference evidence="8 9" key="1">
    <citation type="submission" date="2015-07" db="EMBL/GenBank/DDBJ databases">
        <title>Genome analysis of myxobacterium Chondromyces crocatus Cm c5 reveals a high potential for natural compound synthesis and the genetic basis for the loss of fruiting body formation.</title>
        <authorList>
            <person name="Zaburannyi N."/>
            <person name="Bunk B."/>
            <person name="Maier J."/>
            <person name="Overmann J."/>
            <person name="Mueller R."/>
        </authorList>
    </citation>
    <scope>NUCLEOTIDE SEQUENCE [LARGE SCALE GENOMIC DNA]</scope>
    <source>
        <strain evidence="8 9">Cm c5</strain>
    </source>
</reference>
<evidence type="ECO:0000259" key="7">
    <source>
        <dbReference type="PROSITE" id="PS51471"/>
    </source>
</evidence>
<dbReference type="Gene3D" id="2.60.120.620">
    <property type="entry name" value="q2cbj1_9rhob like domain"/>
    <property type="match status" value="1"/>
</dbReference>
<evidence type="ECO:0000256" key="5">
    <source>
        <dbReference type="ARBA" id="ARBA00023002"/>
    </source>
</evidence>
<dbReference type="GO" id="GO:0005506">
    <property type="term" value="F:iron ion binding"/>
    <property type="evidence" value="ECO:0007669"/>
    <property type="project" value="InterPro"/>
</dbReference>
<accession>A0A0K1E8B6</accession>
<comment type="cofactor">
    <cofactor evidence="1">
        <name>L-ascorbate</name>
        <dbReference type="ChEBI" id="CHEBI:38290"/>
    </cofactor>
</comment>
<protein>
    <recommendedName>
        <fullName evidence="7">Fe2OG dioxygenase domain-containing protein</fullName>
    </recommendedName>
</protein>
<dbReference type="OrthoDB" id="269774at2"/>
<dbReference type="PANTHER" id="PTHR10869:SF236">
    <property type="entry name" value="PROLYL 4-HYDROXYLASE ALPHA SUBUNIT DOMAIN-CONTAINING PROTEIN"/>
    <property type="match status" value="1"/>
</dbReference>
<evidence type="ECO:0000256" key="1">
    <source>
        <dbReference type="ARBA" id="ARBA00001961"/>
    </source>
</evidence>
<dbReference type="PANTHER" id="PTHR10869">
    <property type="entry name" value="PROLYL 4-HYDROXYLASE ALPHA SUBUNIT"/>
    <property type="match status" value="1"/>
</dbReference>
<dbReference type="InterPro" id="IPR006620">
    <property type="entry name" value="Pro_4_hyd_alph"/>
</dbReference>
<organism evidence="8 9">
    <name type="scientific">Chondromyces crocatus</name>
    <dbReference type="NCBI Taxonomy" id="52"/>
    <lineage>
        <taxon>Bacteria</taxon>
        <taxon>Pseudomonadati</taxon>
        <taxon>Myxococcota</taxon>
        <taxon>Polyangia</taxon>
        <taxon>Polyangiales</taxon>
        <taxon>Polyangiaceae</taxon>
        <taxon>Chondromyces</taxon>
    </lineage>
</organism>
<dbReference type="STRING" id="52.CMC5_009490"/>
<keyword evidence="5" id="KW-0560">Oxidoreductase</keyword>
<dbReference type="InterPro" id="IPR005123">
    <property type="entry name" value="Oxoglu/Fe-dep_dioxygenase_dom"/>
</dbReference>
<dbReference type="EMBL" id="CP012159">
    <property type="protein sequence ID" value="AKT36828.1"/>
    <property type="molecule type" value="Genomic_DNA"/>
</dbReference>
<dbReference type="SMART" id="SM00702">
    <property type="entry name" value="P4Hc"/>
    <property type="match status" value="1"/>
</dbReference>
<dbReference type="GO" id="GO:0031418">
    <property type="term" value="F:L-ascorbic acid binding"/>
    <property type="evidence" value="ECO:0007669"/>
    <property type="project" value="UniProtKB-KW"/>
</dbReference>
<dbReference type="InterPro" id="IPR045054">
    <property type="entry name" value="P4HA-like"/>
</dbReference>
<gene>
    <name evidence="8" type="ORF">CMC5_009490</name>
</gene>
<sequence length="190" mass="21656">MTSIEKQALQGDRLFTLSPVLSAAECDQLIQQAEGVGFAEAPITVGPNKFRMAPEVRNNLRVMQDSPRDAAWLWKRIEPLVPPAYGDLYAIGLNERFRYYRYEVGQFFDWHRDGAFVRSSAERSMLTVLFYLNEDFGGGSTDFYDCDGDLRVTPRRGAALLFIHHLSHRGAPVTRGRKYVLRSDVMYARA</sequence>
<dbReference type="Proteomes" id="UP000067626">
    <property type="component" value="Chromosome"/>
</dbReference>
<dbReference type="PATRIC" id="fig|52.7.peg.1018"/>